<feature type="domain" description="Extracellular endo-alpha-(1-&gt;5)-L-arabinanase C-terminal" evidence="9">
    <location>
        <begin position="434"/>
        <end position="538"/>
    </location>
</feature>
<feature type="site" description="Important for catalytic activity, responsible for pKa modulation of the active site Glu and correct orientation of both the proton donor and substrate" evidence="6">
    <location>
        <position position="244"/>
    </location>
</feature>
<gene>
    <name evidence="10" type="ORF">APZ18_09145</name>
</gene>
<evidence type="ECO:0000256" key="7">
    <source>
        <dbReference type="RuleBase" id="RU361187"/>
    </source>
</evidence>
<feature type="active site" description="Proton donor" evidence="5">
    <location>
        <position position="306"/>
    </location>
</feature>
<evidence type="ECO:0000256" key="3">
    <source>
        <dbReference type="ARBA" id="ARBA00022801"/>
    </source>
</evidence>
<accession>A0AAW3JR93</accession>
<dbReference type="Proteomes" id="UP000050833">
    <property type="component" value="Unassembled WGS sequence"/>
</dbReference>
<comment type="similarity">
    <text evidence="2 7">Belongs to the glycosyl hydrolase 43 family.</text>
</comment>
<keyword evidence="4 7" id="KW-0326">Glycosidase</keyword>
<evidence type="ECO:0000256" key="4">
    <source>
        <dbReference type="ARBA" id="ARBA00023295"/>
    </source>
</evidence>
<proteinExistence type="inferred from homology"/>
<keyword evidence="8" id="KW-0732">Signal</keyword>
<protein>
    <submittedName>
        <fullName evidence="10">Arabinase</fullName>
    </submittedName>
</protein>
<comment type="pathway">
    <text evidence="1">Glycan metabolism; L-arabinan degradation.</text>
</comment>
<evidence type="ECO:0000313" key="10">
    <source>
        <dbReference type="EMBL" id="KQC84875.1"/>
    </source>
</evidence>
<dbReference type="InterPro" id="IPR023296">
    <property type="entry name" value="Glyco_hydro_beta-prop_sf"/>
</dbReference>
<keyword evidence="3 7" id="KW-0378">Hydrolase</keyword>
<dbReference type="GO" id="GO:0005975">
    <property type="term" value="P:carbohydrate metabolic process"/>
    <property type="evidence" value="ECO:0007669"/>
    <property type="project" value="InterPro"/>
</dbReference>
<evidence type="ECO:0000256" key="5">
    <source>
        <dbReference type="PIRSR" id="PIRSR606710-1"/>
    </source>
</evidence>
<evidence type="ECO:0000259" key="9">
    <source>
        <dbReference type="Pfam" id="PF16369"/>
    </source>
</evidence>
<evidence type="ECO:0000256" key="2">
    <source>
        <dbReference type="ARBA" id="ARBA00009865"/>
    </source>
</evidence>
<keyword evidence="11" id="KW-1185">Reference proteome</keyword>
<reference evidence="10 11" key="1">
    <citation type="submission" date="2015-10" db="EMBL/GenBank/DDBJ databases">
        <title>Butyribacter intestini gen. nov., sp. nov., a butyric acid-producing bacterium of the family Lachnospiraceae isolated from the human faeces.</title>
        <authorList>
            <person name="Zou Y."/>
            <person name="Xue W."/>
            <person name="Luo G."/>
            <person name="Lv M."/>
        </authorList>
    </citation>
    <scope>NUCLEOTIDE SEQUENCE [LARGE SCALE GENOMIC DNA]</scope>
    <source>
        <strain evidence="10 11">TF01-11</strain>
    </source>
</reference>
<dbReference type="RefSeq" id="WP_055944085.1">
    <property type="nucleotide sequence ID" value="NZ_LLKB01000005.1"/>
</dbReference>
<feature type="signal peptide" evidence="8">
    <location>
        <begin position="1"/>
        <end position="24"/>
    </location>
</feature>
<dbReference type="PANTHER" id="PTHR43301:SF3">
    <property type="entry name" value="ARABINAN ENDO-1,5-ALPHA-L-ARABINOSIDASE A-RELATED"/>
    <property type="match status" value="1"/>
</dbReference>
<dbReference type="Pfam" id="PF04616">
    <property type="entry name" value="Glyco_hydro_43"/>
    <property type="match status" value="2"/>
</dbReference>
<dbReference type="Pfam" id="PF16369">
    <property type="entry name" value="GH43_C"/>
    <property type="match status" value="1"/>
</dbReference>
<feature type="chain" id="PRO_5043901636" evidence="8">
    <location>
        <begin position="25"/>
        <end position="543"/>
    </location>
</feature>
<evidence type="ECO:0000256" key="1">
    <source>
        <dbReference type="ARBA" id="ARBA00004834"/>
    </source>
</evidence>
<feature type="active site" description="Proton acceptor" evidence="5">
    <location>
        <position position="77"/>
    </location>
</feature>
<evidence type="ECO:0000256" key="8">
    <source>
        <dbReference type="SAM" id="SignalP"/>
    </source>
</evidence>
<dbReference type="PANTHER" id="PTHR43301">
    <property type="entry name" value="ARABINAN ENDO-1,5-ALPHA-L-ARABINOSIDASE"/>
    <property type="match status" value="1"/>
</dbReference>
<dbReference type="GO" id="GO:0004553">
    <property type="term" value="F:hydrolase activity, hydrolyzing O-glycosyl compounds"/>
    <property type="evidence" value="ECO:0007669"/>
    <property type="project" value="InterPro"/>
</dbReference>
<organism evidence="10 11">
    <name type="scientific">Butyribacter intestini</name>
    <dbReference type="NCBI Taxonomy" id="1703332"/>
    <lineage>
        <taxon>Bacteria</taxon>
        <taxon>Bacillati</taxon>
        <taxon>Bacillota</taxon>
        <taxon>Clostridia</taxon>
        <taxon>Lachnospirales</taxon>
        <taxon>Lachnospiraceae</taxon>
        <taxon>Butyribacter</taxon>
    </lineage>
</organism>
<evidence type="ECO:0000256" key="6">
    <source>
        <dbReference type="PIRSR" id="PIRSR606710-2"/>
    </source>
</evidence>
<dbReference type="SUPFAM" id="SSF75005">
    <property type="entry name" value="Arabinanase/levansucrase/invertase"/>
    <property type="match status" value="1"/>
</dbReference>
<dbReference type="InterPro" id="IPR006710">
    <property type="entry name" value="Glyco_hydro_43"/>
</dbReference>
<dbReference type="AlphaFoldDB" id="A0AAW3JR93"/>
<dbReference type="InterPro" id="IPR032291">
    <property type="entry name" value="Abn2_C"/>
</dbReference>
<dbReference type="Gene3D" id="2.40.128.10">
    <property type="match status" value="1"/>
</dbReference>
<evidence type="ECO:0000313" key="11">
    <source>
        <dbReference type="Proteomes" id="UP000050833"/>
    </source>
</evidence>
<comment type="caution">
    <text evidence="10">The sequence shown here is derived from an EMBL/GenBank/DDBJ whole genome shotgun (WGS) entry which is preliminary data.</text>
</comment>
<dbReference type="PROSITE" id="PS51257">
    <property type="entry name" value="PROKAR_LIPOPROTEIN"/>
    <property type="match status" value="1"/>
</dbReference>
<dbReference type="CDD" id="cd18832">
    <property type="entry name" value="GH43_GsAbnA-like"/>
    <property type="match status" value="1"/>
</dbReference>
<dbReference type="Gene3D" id="2.115.10.20">
    <property type="entry name" value="Glycosyl hydrolase domain, family 43"/>
    <property type="match status" value="1"/>
</dbReference>
<name>A0AAW3JR93_9FIRM</name>
<sequence length="543" mass="60644">MRNLSKKLVSLGTCIAICSTAILAGGCSSSKNSSTSNGGKIDMKALEKEEKELKPDYTVKYDGIKKASIDAGVSVHDPSILKVDDTYYIYGSHMSTAKSTDLRNWTSIGDGYTTDNQVYKNLLTNEKAFKYSGGAFSAIPTDDNGTHVWAPDVVYNKKLKKYFMYYCTSSTWNASNLCYGTSDSPEGPFEWKGALIYSGFTSDTLKDTDVCDYVTEDYAKKHYITSNGGDFEEYNYNECPNAIDPTTFYDEDGKMWMVYGSWSGGIFLLEIDENTGKVIHPKADEKNNVDAYFGKRLIGGGHVAIEGPWIEYDKEAGYYYLFVSYGSLTSDGGYQIRAFRSKKVDGPYVDMKGNTPKPDSGDESFFGLKLSGNYMLPSLEKAYKATGHNSALIDSDGKRYIVNHTRFDDGTEAHEPRVHQYLLNEDGWPCMLPYATDGETVSEKGYDNEKIIGDYYVVDQDTTVDGEIAKPFKLIFTDKGSVFGKDIKGIWTVKDGTYYVTIKYDDEEFKGVFCDMKDEAGTKCMTFSAVGKNKSLWGVKYYK</sequence>
<dbReference type="InterPro" id="IPR050727">
    <property type="entry name" value="GH43_arabinanases"/>
</dbReference>
<dbReference type="EMBL" id="LLKB01000005">
    <property type="protein sequence ID" value="KQC84875.1"/>
    <property type="molecule type" value="Genomic_DNA"/>
</dbReference>